<dbReference type="PANTHER" id="PTHR33392:SF6">
    <property type="entry name" value="POLYISOPRENYL-TEICHOIC ACID--PEPTIDOGLYCAN TEICHOIC ACID TRANSFERASE TAGU"/>
    <property type="match status" value="1"/>
</dbReference>
<dbReference type="Pfam" id="PF03816">
    <property type="entry name" value="LytR_cpsA_psr"/>
    <property type="match status" value="1"/>
</dbReference>
<evidence type="ECO:0000313" key="3">
    <source>
        <dbReference type="EMBL" id="MCQ5120684.1"/>
    </source>
</evidence>
<evidence type="ECO:0000259" key="2">
    <source>
        <dbReference type="Pfam" id="PF03816"/>
    </source>
</evidence>
<dbReference type="PANTHER" id="PTHR33392">
    <property type="entry name" value="POLYISOPRENYL-TEICHOIC ACID--PEPTIDOGLYCAN TEICHOIC ACID TRANSFERASE TAGU"/>
    <property type="match status" value="1"/>
</dbReference>
<dbReference type="InterPro" id="IPR004474">
    <property type="entry name" value="LytR_CpsA_psr"/>
</dbReference>
<feature type="domain" description="Cell envelope-related transcriptional attenuator" evidence="2">
    <location>
        <begin position="87"/>
        <end position="228"/>
    </location>
</feature>
<proteinExistence type="inferred from homology"/>
<evidence type="ECO:0000313" key="4">
    <source>
        <dbReference type="Proteomes" id="UP001524435"/>
    </source>
</evidence>
<dbReference type="NCBIfam" id="TIGR00350">
    <property type="entry name" value="lytR_cpsA_psr"/>
    <property type="match status" value="1"/>
</dbReference>
<dbReference type="Proteomes" id="UP001524435">
    <property type="component" value="Unassembled WGS sequence"/>
</dbReference>
<keyword evidence="4" id="KW-1185">Reference proteome</keyword>
<dbReference type="EMBL" id="JANGCH010000001">
    <property type="protein sequence ID" value="MCQ5120684.1"/>
    <property type="molecule type" value="Genomic_DNA"/>
</dbReference>
<evidence type="ECO:0000256" key="1">
    <source>
        <dbReference type="ARBA" id="ARBA00006068"/>
    </source>
</evidence>
<accession>A0ABT1SHJ4</accession>
<organism evidence="3 4">
    <name type="scientific">Massilicoli timonensis</name>
    <dbReference type="NCBI Taxonomy" id="2015901"/>
    <lineage>
        <taxon>Bacteria</taxon>
        <taxon>Bacillati</taxon>
        <taxon>Bacillota</taxon>
        <taxon>Erysipelotrichia</taxon>
        <taxon>Erysipelotrichales</taxon>
        <taxon>Erysipelotrichaceae</taxon>
        <taxon>Massilicoli</taxon>
    </lineage>
</organism>
<name>A0ABT1SHJ4_9FIRM</name>
<protein>
    <submittedName>
        <fullName evidence="3">LCP family protein</fullName>
    </submittedName>
</protein>
<dbReference type="Gene3D" id="3.40.630.190">
    <property type="entry name" value="LCP protein"/>
    <property type="match status" value="1"/>
</dbReference>
<comment type="similarity">
    <text evidence="1">Belongs to the LytR/CpsA/Psr (LCP) family.</text>
</comment>
<gene>
    <name evidence="3" type="ORF">NE663_00210</name>
</gene>
<comment type="caution">
    <text evidence="3">The sequence shown here is derived from an EMBL/GenBank/DDBJ whole genome shotgun (WGS) entry which is preliminary data.</text>
</comment>
<dbReference type="InterPro" id="IPR050922">
    <property type="entry name" value="LytR/CpsA/Psr_CW_biosynth"/>
</dbReference>
<dbReference type="RefSeq" id="WP_102267699.1">
    <property type="nucleotide sequence ID" value="NZ_CALVCM010000016.1"/>
</dbReference>
<reference evidence="3 4" key="1">
    <citation type="submission" date="2022-06" db="EMBL/GenBank/DDBJ databases">
        <title>Isolation of gut microbiota from human fecal samples.</title>
        <authorList>
            <person name="Pamer E.G."/>
            <person name="Barat B."/>
            <person name="Waligurski E."/>
            <person name="Medina S."/>
            <person name="Paddock L."/>
            <person name="Mostad J."/>
        </authorList>
    </citation>
    <scope>NUCLEOTIDE SEQUENCE [LARGE SCALE GENOMIC DNA]</scope>
    <source>
        <strain evidence="3 4">DFI.6.1</strain>
    </source>
</reference>
<sequence length="338" mass="37775">MKKHRLSIKAKKRLIAVLGTVVVLVLAVVIGGNLYIDSILNKMNQKDAISKEQGGVSEESLSLEERYNVINIALLGADGTENDTSHRTDVMKIISLDFNNDKITISSIQRDNLVYIPGIDDYNNFNEAYSSGGVESALQTLNYNLDLDITRYVLFDFNSVPKIVDLLGGVSLSLSAAEAGQIGLSGGGVYTLNGKQALEYSRIRNLDSDYGRMNRQNQVILAIVDQFKSRSPFELLDIVNQVMPYIETNVSNSEIKRFAMNLLSFDLGNITQLQFPENGYEDIEATVPIGNTSIHYILKDFQGNVAMLHEHIYGVKNYQVSDRLDASIKRMRELYLPY</sequence>